<dbReference type="AlphaFoldDB" id="A0A1F4X960"/>
<proteinExistence type="predicted"/>
<dbReference type="Proteomes" id="UP000176815">
    <property type="component" value="Unassembled WGS sequence"/>
</dbReference>
<reference evidence="2 3" key="1">
    <citation type="journal article" date="2016" name="Nat. Commun.">
        <title>Thousands of microbial genomes shed light on interconnected biogeochemical processes in an aquifer system.</title>
        <authorList>
            <person name="Anantharaman K."/>
            <person name="Brown C.T."/>
            <person name="Hug L.A."/>
            <person name="Sharon I."/>
            <person name="Castelle C.J."/>
            <person name="Probst A.J."/>
            <person name="Thomas B.C."/>
            <person name="Singh A."/>
            <person name="Wilkins M.J."/>
            <person name="Karaoz U."/>
            <person name="Brodie E.L."/>
            <person name="Williams K.H."/>
            <person name="Hubbard S.S."/>
            <person name="Banfield J.F."/>
        </authorList>
    </citation>
    <scope>NUCLEOTIDE SEQUENCE [LARGE SCALE GENOMIC DNA]</scope>
</reference>
<accession>A0A1F4X960</accession>
<comment type="caution">
    <text evidence="2">The sequence shown here is derived from an EMBL/GenBank/DDBJ whole genome shotgun (WGS) entry which is preliminary data.</text>
</comment>
<protein>
    <submittedName>
        <fullName evidence="2">Uncharacterized protein</fullName>
    </submittedName>
</protein>
<evidence type="ECO:0000313" key="2">
    <source>
        <dbReference type="EMBL" id="OGC78208.1"/>
    </source>
</evidence>
<feature type="coiled-coil region" evidence="1">
    <location>
        <begin position="37"/>
        <end position="95"/>
    </location>
</feature>
<evidence type="ECO:0000256" key="1">
    <source>
        <dbReference type="SAM" id="Coils"/>
    </source>
</evidence>
<keyword evidence="1" id="KW-0175">Coiled coil</keyword>
<name>A0A1F4X960_UNCKA</name>
<sequence length="120" mass="13990">MSIETINKRLKIISDIQDDLNKIRTMFEDTLDNDAAYQQFQEEMSKVKDENKTKKDKILASPTVRDLQDQIKKARDEIKENKEILAQELADYYKESGSMQITDEEGNTKRIIFSVKLVNS</sequence>
<gene>
    <name evidence="2" type="ORF">A2619_02595</name>
</gene>
<dbReference type="EMBL" id="MEWG01000005">
    <property type="protein sequence ID" value="OGC78208.1"/>
    <property type="molecule type" value="Genomic_DNA"/>
</dbReference>
<evidence type="ECO:0000313" key="3">
    <source>
        <dbReference type="Proteomes" id="UP000176815"/>
    </source>
</evidence>
<organism evidence="2 3">
    <name type="scientific">candidate division WWE3 bacterium RIFOXYD1_FULL_39_9</name>
    <dbReference type="NCBI Taxonomy" id="1802649"/>
    <lineage>
        <taxon>Bacteria</taxon>
        <taxon>Katanobacteria</taxon>
    </lineage>
</organism>